<dbReference type="Proteomes" id="UP000006242">
    <property type="component" value="Unassembled WGS sequence"/>
</dbReference>
<reference evidence="3 4" key="2">
    <citation type="journal article" date="2013" name="PLoS ONE">
        <title>INDIGO - INtegrated Data Warehouse of MIcrobial GenOmes with Examples from the Red Sea Extremophiles.</title>
        <authorList>
            <person name="Alam I."/>
            <person name="Antunes A."/>
            <person name="Kamau A.A."/>
            <person name="Ba Alawi W."/>
            <person name="Kalkatawi M."/>
            <person name="Stingl U."/>
            <person name="Bajic V.B."/>
        </authorList>
    </citation>
    <scope>NUCLEOTIDE SEQUENCE [LARGE SCALE GENOMIC DNA]</scope>
    <source>
        <strain evidence="3 4">E1L3A</strain>
    </source>
</reference>
<name>U2FYA7_9GAMM</name>
<dbReference type="AlphaFoldDB" id="U2FYA7"/>
<evidence type="ECO:0000256" key="1">
    <source>
        <dbReference type="SAM" id="MobiDB-lite"/>
    </source>
</evidence>
<sequence>MMKPMRFLKTPVVAWLIAASLGIAGSTAVFAAEQKVFIDPETGDIIQPPAEQAQDTPPGEAGQQAGGAEPKAWKNSEGAQMLTPSFESAPSTRAVRCPDGSLRMGHAAHDAARDDTEALCAAHDR</sequence>
<keyword evidence="4" id="KW-1185">Reference proteome</keyword>
<feature type="signal peptide" evidence="2">
    <location>
        <begin position="1"/>
        <end position="31"/>
    </location>
</feature>
<evidence type="ECO:0000256" key="2">
    <source>
        <dbReference type="SAM" id="SignalP"/>
    </source>
</evidence>
<feature type="compositionally biased region" description="Basic and acidic residues" evidence="1">
    <location>
        <begin position="107"/>
        <end position="125"/>
    </location>
</feature>
<feature type="compositionally biased region" description="Low complexity" evidence="1">
    <location>
        <begin position="57"/>
        <end position="70"/>
    </location>
</feature>
<comment type="caution">
    <text evidence="3">The sequence shown here is derived from an EMBL/GenBank/DDBJ whole genome shotgun (WGS) entry which is preliminary data.</text>
</comment>
<feature type="region of interest" description="Disordered" evidence="1">
    <location>
        <begin position="41"/>
        <end position="125"/>
    </location>
</feature>
<proteinExistence type="predicted"/>
<accession>U2FYA7</accession>
<evidence type="ECO:0000313" key="4">
    <source>
        <dbReference type="Proteomes" id="UP000006242"/>
    </source>
</evidence>
<dbReference type="EMBL" id="AFNV02000001">
    <property type="protein sequence ID" value="ERJ20804.1"/>
    <property type="molecule type" value="Genomic_DNA"/>
</dbReference>
<evidence type="ECO:0000313" key="3">
    <source>
        <dbReference type="EMBL" id="ERJ20804.1"/>
    </source>
</evidence>
<dbReference type="STRING" id="1033802.SSPSH_000146"/>
<organism evidence="3 4">
    <name type="scientific">Salinisphaera shabanensis E1L3A</name>
    <dbReference type="NCBI Taxonomy" id="1033802"/>
    <lineage>
        <taxon>Bacteria</taxon>
        <taxon>Pseudomonadati</taxon>
        <taxon>Pseudomonadota</taxon>
        <taxon>Gammaproteobacteria</taxon>
        <taxon>Salinisphaerales</taxon>
        <taxon>Salinisphaeraceae</taxon>
        <taxon>Salinisphaera</taxon>
    </lineage>
</organism>
<feature type="compositionally biased region" description="Polar residues" evidence="1">
    <location>
        <begin position="82"/>
        <end position="91"/>
    </location>
</feature>
<protein>
    <submittedName>
        <fullName evidence="3">Uncharacterized protein</fullName>
    </submittedName>
</protein>
<gene>
    <name evidence="3" type="ORF">SSPSH_000146</name>
</gene>
<keyword evidence="2" id="KW-0732">Signal</keyword>
<reference evidence="3 4" key="1">
    <citation type="journal article" date="2011" name="J. Bacteriol.">
        <title>Genome sequence of Salinisphaera shabanensis, a gammaproteobacterium from the harsh, variable environment of the brine-seawater interface of the Shaban Deep in the Red Sea.</title>
        <authorList>
            <person name="Antunes A."/>
            <person name="Alam I."/>
            <person name="Bajic V.B."/>
            <person name="Stingl U."/>
        </authorList>
    </citation>
    <scope>NUCLEOTIDE SEQUENCE [LARGE SCALE GENOMIC DNA]</scope>
    <source>
        <strain evidence="3 4">E1L3A</strain>
    </source>
</reference>
<feature type="chain" id="PRO_5004626958" evidence="2">
    <location>
        <begin position="32"/>
        <end position="125"/>
    </location>
</feature>